<organism evidence="2 3">
    <name type="scientific">Gigaspora margarita</name>
    <dbReference type="NCBI Taxonomy" id="4874"/>
    <lineage>
        <taxon>Eukaryota</taxon>
        <taxon>Fungi</taxon>
        <taxon>Fungi incertae sedis</taxon>
        <taxon>Mucoromycota</taxon>
        <taxon>Glomeromycotina</taxon>
        <taxon>Glomeromycetes</taxon>
        <taxon>Diversisporales</taxon>
        <taxon>Gigasporaceae</taxon>
        <taxon>Gigaspora</taxon>
    </lineage>
</organism>
<dbReference type="EMBL" id="CAJVQB010024020">
    <property type="protein sequence ID" value="CAG8803158.1"/>
    <property type="molecule type" value="Genomic_DNA"/>
</dbReference>
<feature type="region of interest" description="Disordered" evidence="1">
    <location>
        <begin position="28"/>
        <end position="49"/>
    </location>
</feature>
<gene>
    <name evidence="2" type="ORF">GMARGA_LOCUS23586</name>
</gene>
<proteinExistence type="predicted"/>
<evidence type="ECO:0000313" key="3">
    <source>
        <dbReference type="Proteomes" id="UP000789901"/>
    </source>
</evidence>
<accession>A0ABN7VWM8</accession>
<name>A0ABN7VWM8_GIGMA</name>
<evidence type="ECO:0000313" key="2">
    <source>
        <dbReference type="EMBL" id="CAG8803158.1"/>
    </source>
</evidence>
<protein>
    <submittedName>
        <fullName evidence="2">2453_t:CDS:1</fullName>
    </submittedName>
</protein>
<keyword evidence="3" id="KW-1185">Reference proteome</keyword>
<reference evidence="2 3" key="1">
    <citation type="submission" date="2021-06" db="EMBL/GenBank/DDBJ databases">
        <authorList>
            <person name="Kallberg Y."/>
            <person name="Tangrot J."/>
            <person name="Rosling A."/>
        </authorList>
    </citation>
    <scope>NUCLEOTIDE SEQUENCE [LARGE SCALE GENOMIC DNA]</scope>
    <source>
        <strain evidence="2 3">120-4 pot B 10/14</strain>
    </source>
</reference>
<comment type="caution">
    <text evidence="2">The sequence shown here is derived from an EMBL/GenBank/DDBJ whole genome shotgun (WGS) entry which is preliminary data.</text>
</comment>
<evidence type="ECO:0000256" key="1">
    <source>
        <dbReference type="SAM" id="MobiDB-lite"/>
    </source>
</evidence>
<feature type="non-terminal residue" evidence="2">
    <location>
        <position position="1"/>
    </location>
</feature>
<sequence>NSSNTFDASDAFNASDTSDACNAFNASDTFNTSDTSNISTKQLTSPTSKLKIKRSRDTISYTLAPNTSLLLTKKVEDKQTYKYKDNI</sequence>
<dbReference type="Proteomes" id="UP000789901">
    <property type="component" value="Unassembled WGS sequence"/>
</dbReference>
<feature type="compositionally biased region" description="Polar residues" evidence="1">
    <location>
        <begin position="28"/>
        <end position="48"/>
    </location>
</feature>